<dbReference type="GO" id="GO:0005102">
    <property type="term" value="F:signaling receptor binding"/>
    <property type="evidence" value="ECO:0007669"/>
    <property type="project" value="Ensembl"/>
</dbReference>
<keyword evidence="1" id="KW-0732">Signal</keyword>
<reference evidence="2" key="1">
    <citation type="submission" date="2020-06" db="EMBL/GenBank/DDBJ databases">
        <authorList>
            <consortium name="Wellcome Sanger Institute Data Sharing"/>
        </authorList>
    </citation>
    <scope>NUCLEOTIDE SEQUENCE [LARGE SCALE GENOMIC DNA]</scope>
</reference>
<dbReference type="PANTHER" id="PTHR15425">
    <property type="entry name" value="CD160 ANTIGEN"/>
    <property type="match status" value="1"/>
</dbReference>
<dbReference type="GO" id="GO:0031295">
    <property type="term" value="P:T cell costimulation"/>
    <property type="evidence" value="ECO:0007669"/>
    <property type="project" value="Ensembl"/>
</dbReference>
<dbReference type="InterPro" id="IPR042385">
    <property type="entry name" value="CD160"/>
</dbReference>
<dbReference type="InterPro" id="IPR036179">
    <property type="entry name" value="Ig-like_dom_sf"/>
</dbReference>
<dbReference type="GO" id="GO:0045954">
    <property type="term" value="P:positive regulation of natural killer cell mediated cytotoxicity"/>
    <property type="evidence" value="ECO:0007669"/>
    <property type="project" value="Ensembl"/>
</dbReference>
<dbReference type="GO" id="GO:0002857">
    <property type="term" value="P:positive regulation of natural killer cell mediated immune response to tumor cell"/>
    <property type="evidence" value="ECO:0007669"/>
    <property type="project" value="Ensembl"/>
</dbReference>
<feature type="signal peptide" evidence="1">
    <location>
        <begin position="1"/>
        <end position="26"/>
    </location>
</feature>
<evidence type="ECO:0000256" key="1">
    <source>
        <dbReference type="SAM" id="SignalP"/>
    </source>
</evidence>
<name>A0A8D2AYZ5_SCIVU</name>
<dbReference type="GO" id="GO:0023024">
    <property type="term" value="F:MHC class I protein complex binding"/>
    <property type="evidence" value="ECO:0007669"/>
    <property type="project" value="Ensembl"/>
</dbReference>
<dbReference type="GO" id="GO:1905675">
    <property type="term" value="P:negative regulation of adaptive immune memory response"/>
    <property type="evidence" value="ECO:0007669"/>
    <property type="project" value="Ensembl"/>
</dbReference>
<dbReference type="GO" id="GO:0002385">
    <property type="term" value="P:mucosal immune response"/>
    <property type="evidence" value="ECO:0007669"/>
    <property type="project" value="Ensembl"/>
</dbReference>
<dbReference type="InterPro" id="IPR013783">
    <property type="entry name" value="Ig-like_fold"/>
</dbReference>
<dbReference type="PANTHER" id="PTHR15425:SF0">
    <property type="entry name" value="CD160 ANTIGEN"/>
    <property type="match status" value="1"/>
</dbReference>
<dbReference type="GO" id="GO:1900280">
    <property type="term" value="P:negative regulation of CD4-positive, alpha-beta T cell costimulation"/>
    <property type="evidence" value="ECO:0007669"/>
    <property type="project" value="Ensembl"/>
</dbReference>
<dbReference type="SUPFAM" id="SSF48726">
    <property type="entry name" value="Immunoglobulin"/>
    <property type="match status" value="1"/>
</dbReference>
<dbReference type="GO" id="GO:0043491">
    <property type="term" value="P:phosphatidylinositol 3-kinase/protein kinase B signal transduction"/>
    <property type="evidence" value="ECO:0007669"/>
    <property type="project" value="Ensembl"/>
</dbReference>
<dbReference type="AlphaFoldDB" id="A0A8D2AYZ5"/>
<protein>
    <submittedName>
        <fullName evidence="2">CD160 molecule</fullName>
    </submittedName>
</protein>
<sequence>IPMASGRGCCALAILLTIVDIQPAGCIHITSSASEYGKQLNLICVLWHKKEEAEGLIVFLCKDRSWDCSPETSLKQLRLKRDPEIDVSEKSSRLVYTINKVTPVDSGTYQCCARSQKPDMHFQGHFFSVLVTETGNYTVTGLQQREHPEVSQNEGTLTLGFPQEKIWVLLIISLLALAL</sequence>
<dbReference type="GO" id="GO:0005886">
    <property type="term" value="C:plasma membrane"/>
    <property type="evidence" value="ECO:0007669"/>
    <property type="project" value="Ensembl"/>
</dbReference>
<keyword evidence="3" id="KW-1185">Reference proteome</keyword>
<feature type="chain" id="PRO_5034758320" evidence="1">
    <location>
        <begin position="27"/>
        <end position="179"/>
    </location>
</feature>
<dbReference type="GO" id="GO:2000353">
    <property type="term" value="P:positive regulation of endothelial cell apoptotic process"/>
    <property type="evidence" value="ECO:0007669"/>
    <property type="project" value="Ensembl"/>
</dbReference>
<dbReference type="GeneTree" id="ENSGT00390000007258"/>
<organism evidence="2 3">
    <name type="scientific">Sciurus vulgaris</name>
    <name type="common">Eurasian red squirrel</name>
    <dbReference type="NCBI Taxonomy" id="55149"/>
    <lineage>
        <taxon>Eukaryota</taxon>
        <taxon>Metazoa</taxon>
        <taxon>Chordata</taxon>
        <taxon>Craniata</taxon>
        <taxon>Vertebrata</taxon>
        <taxon>Euteleostomi</taxon>
        <taxon>Mammalia</taxon>
        <taxon>Eutheria</taxon>
        <taxon>Euarchontoglires</taxon>
        <taxon>Glires</taxon>
        <taxon>Rodentia</taxon>
        <taxon>Sciuromorpha</taxon>
        <taxon>Sciuridae</taxon>
        <taxon>Sciurinae</taxon>
        <taxon>Sciurini</taxon>
        <taxon>Sciurus</taxon>
    </lineage>
</organism>
<dbReference type="GO" id="GO:0050860">
    <property type="term" value="P:negative regulation of T cell receptor signaling pathway"/>
    <property type="evidence" value="ECO:0007669"/>
    <property type="project" value="Ensembl"/>
</dbReference>
<evidence type="ECO:0000313" key="2">
    <source>
        <dbReference type="Ensembl" id="ENSSVLP00005004956.1"/>
    </source>
</evidence>
<dbReference type="GO" id="GO:0050829">
    <property type="term" value="P:defense response to Gram-negative bacterium"/>
    <property type="evidence" value="ECO:0007669"/>
    <property type="project" value="Ensembl"/>
</dbReference>
<dbReference type="OrthoDB" id="9450911at2759"/>
<dbReference type="GO" id="GO:0032397">
    <property type="term" value="F:activating MHC class I receptor activity"/>
    <property type="evidence" value="ECO:0007669"/>
    <property type="project" value="Ensembl"/>
</dbReference>
<dbReference type="GO" id="GO:0016525">
    <property type="term" value="P:negative regulation of angiogenesis"/>
    <property type="evidence" value="ECO:0007669"/>
    <property type="project" value="Ensembl"/>
</dbReference>
<dbReference type="Ensembl" id="ENSSVLT00005005464.1">
    <property type="protein sequence ID" value="ENSSVLP00005004956.1"/>
    <property type="gene ID" value="ENSSVLG00005003958.1"/>
</dbReference>
<reference evidence="2" key="3">
    <citation type="submission" date="2025-09" db="UniProtKB">
        <authorList>
            <consortium name="Ensembl"/>
        </authorList>
    </citation>
    <scope>IDENTIFICATION</scope>
</reference>
<proteinExistence type="predicted"/>
<gene>
    <name evidence="2" type="primary">CD160</name>
</gene>
<reference evidence="2" key="2">
    <citation type="submission" date="2025-08" db="UniProtKB">
        <authorList>
            <consortium name="Ensembl"/>
        </authorList>
    </citation>
    <scope>IDENTIFICATION</scope>
</reference>
<dbReference type="GO" id="GO:0032729">
    <property type="term" value="P:positive regulation of type II interferon production"/>
    <property type="evidence" value="ECO:0007669"/>
    <property type="project" value="Ensembl"/>
</dbReference>
<dbReference type="GO" id="GO:0002729">
    <property type="term" value="P:positive regulation of natural killer cell cytokine production"/>
    <property type="evidence" value="ECO:0007669"/>
    <property type="project" value="Ensembl"/>
</dbReference>
<dbReference type="GO" id="GO:0032394">
    <property type="term" value="F:MHC class Ib receptor activity"/>
    <property type="evidence" value="ECO:0007669"/>
    <property type="project" value="Ensembl"/>
</dbReference>
<accession>A0A8D2AYZ5</accession>
<dbReference type="Gene3D" id="2.60.40.10">
    <property type="entry name" value="Immunoglobulins"/>
    <property type="match status" value="1"/>
</dbReference>
<dbReference type="GO" id="GO:0019900">
    <property type="term" value="F:kinase binding"/>
    <property type="evidence" value="ECO:0007669"/>
    <property type="project" value="Ensembl"/>
</dbReference>
<evidence type="ECO:0000313" key="3">
    <source>
        <dbReference type="Proteomes" id="UP000694564"/>
    </source>
</evidence>
<dbReference type="CDD" id="cd21392">
    <property type="entry name" value="IgC2_CD160"/>
    <property type="match status" value="1"/>
</dbReference>
<dbReference type="Proteomes" id="UP000694564">
    <property type="component" value="Chromosome 1"/>
</dbReference>